<dbReference type="EMBL" id="JACOOY010000011">
    <property type="protein sequence ID" value="MBC5665484.1"/>
    <property type="molecule type" value="Genomic_DNA"/>
</dbReference>
<keyword evidence="5 8" id="KW-0648">Protein biosynthesis</keyword>
<keyword evidence="2 8" id="KW-0963">Cytoplasm</keyword>
<evidence type="ECO:0000259" key="10">
    <source>
        <dbReference type="Pfam" id="PF12390"/>
    </source>
</evidence>
<keyword evidence="6 8" id="KW-0711">Selenium</keyword>
<dbReference type="InterPro" id="IPR004534">
    <property type="entry name" value="SelA_trans"/>
</dbReference>
<reference evidence="11 12" key="1">
    <citation type="submission" date="2020-08" db="EMBL/GenBank/DDBJ databases">
        <title>Genome public.</title>
        <authorList>
            <person name="Liu C."/>
            <person name="Sun Q."/>
        </authorList>
    </citation>
    <scope>NUCLEOTIDE SEQUENCE [LARGE SCALE GENOMIC DNA]</scope>
    <source>
        <strain evidence="11 12">NSJ-36</strain>
    </source>
</reference>
<dbReference type="InterPro" id="IPR025862">
    <property type="entry name" value="SelA_trans_N_dom"/>
</dbReference>
<comment type="caution">
    <text evidence="11">The sequence shown here is derived from an EMBL/GenBank/DDBJ whole genome shotgun (WGS) entry which is preliminary data.</text>
</comment>
<feature type="domain" description="L-seryl-tRNA selenium transferase N-terminal" evidence="10">
    <location>
        <begin position="7"/>
        <end position="46"/>
    </location>
</feature>
<comment type="catalytic activity">
    <reaction evidence="8">
        <text>L-seryl-tRNA(Sec) + selenophosphate + H(+) = L-selenocysteinyl-tRNA(Sec) + phosphate</text>
        <dbReference type="Rhea" id="RHEA:22728"/>
        <dbReference type="Rhea" id="RHEA-COMP:9742"/>
        <dbReference type="Rhea" id="RHEA-COMP:9743"/>
        <dbReference type="ChEBI" id="CHEBI:15378"/>
        <dbReference type="ChEBI" id="CHEBI:16144"/>
        <dbReference type="ChEBI" id="CHEBI:43474"/>
        <dbReference type="ChEBI" id="CHEBI:78533"/>
        <dbReference type="ChEBI" id="CHEBI:78573"/>
        <dbReference type="EC" id="2.9.1.1"/>
    </reaction>
</comment>
<dbReference type="Gene3D" id="3.40.640.10">
    <property type="entry name" value="Type I PLP-dependent aspartate aminotransferase-like (Major domain)"/>
    <property type="match status" value="1"/>
</dbReference>
<dbReference type="NCBIfam" id="TIGR00474">
    <property type="entry name" value="selA"/>
    <property type="match status" value="1"/>
</dbReference>
<dbReference type="InterPro" id="IPR018319">
    <property type="entry name" value="SelA-like"/>
</dbReference>
<dbReference type="Pfam" id="PF03841">
    <property type="entry name" value="SelA"/>
    <property type="match status" value="1"/>
</dbReference>
<dbReference type="Proteomes" id="UP000647235">
    <property type="component" value="Unassembled WGS sequence"/>
</dbReference>
<comment type="similarity">
    <text evidence="7 8">Belongs to the SelA family.</text>
</comment>
<comment type="subcellular location">
    <subcellularLocation>
        <location evidence="8">Cytoplasm</location>
    </subcellularLocation>
</comment>
<feature type="modified residue" description="N6-(pyridoxal phosphate)lysine" evidence="8">
    <location>
        <position position="296"/>
    </location>
</feature>
<gene>
    <name evidence="8" type="primary">selA</name>
    <name evidence="11" type="ORF">H8S07_09410</name>
</gene>
<evidence type="ECO:0000256" key="2">
    <source>
        <dbReference type="ARBA" id="ARBA00022490"/>
    </source>
</evidence>
<dbReference type="HAMAP" id="MF_00423">
    <property type="entry name" value="SelA"/>
    <property type="match status" value="1"/>
</dbReference>
<keyword evidence="12" id="KW-1185">Reference proteome</keyword>
<dbReference type="GO" id="GO:0004125">
    <property type="term" value="F:L-seryl-tRNA(Sec) selenium transferase activity"/>
    <property type="evidence" value="ECO:0007669"/>
    <property type="project" value="UniProtKB-EC"/>
</dbReference>
<dbReference type="SUPFAM" id="SSF53383">
    <property type="entry name" value="PLP-dependent transferases"/>
    <property type="match status" value="1"/>
</dbReference>
<protein>
    <recommendedName>
        <fullName evidence="8">L-seryl-tRNA(Sec) selenium transferase</fullName>
        <ecNumber evidence="8">2.9.1.1</ecNumber>
    </recommendedName>
    <alternativeName>
        <fullName evidence="8">Selenocysteine synthase</fullName>
        <shortName evidence="8">Sec synthase</shortName>
    </alternativeName>
    <alternativeName>
        <fullName evidence="8">Selenocysteinyl-tRNA(Sec) synthase</fullName>
    </alternativeName>
</protein>
<evidence type="ECO:0000256" key="9">
    <source>
        <dbReference type="SAM" id="Coils"/>
    </source>
</evidence>
<sequence>MDKNMLYRSIPKVDVLLADEKVQMLIETYSRETVMESIHLEMNRLRAYIAKCEDEEEAKRQIEALTEKIERTVSAMHTPNMRMVMNGTGTILHTNLGRAPISPEHMKRVAAIATGYSNLEYNLEAGRRGERYSHFEKLLCKITGAEAAMAVNNNAASVMLILSSLAKGGEVIVSRGELVEIGGKFRIPDVMEQSGASLVEVGTTNKTHYDDYEDAITEETKALLKVHTSNYRIVGFTDTVGIDELIPLAKEHDLPVVEDLGSGVLIDLERYGLTHEPTVQESIAKGADVVCFSGDKLLGGPQAGIIIGKKKYIDMMKKNQLTRALRIDKFTAATLELVLQEYLSEEKAVQNIPVLRMITKSLDEVTKDAKKLCRILKAAKLSAEISVVPLESQIGGGSLPLERIASMGVAINPEKISITELEERLRHMPVPLIPRTANDTVLIDVRTMDEQNFKLLAKQLQELQVFEEKSLIEVR</sequence>
<evidence type="ECO:0000256" key="7">
    <source>
        <dbReference type="ARBA" id="ARBA00044507"/>
    </source>
</evidence>
<feature type="coiled-coil region" evidence="9">
    <location>
        <begin position="45"/>
        <end position="75"/>
    </location>
</feature>
<dbReference type="PANTHER" id="PTHR32328:SF0">
    <property type="entry name" value="L-SERYL-TRNA(SEC) SELENIUM TRANSFERASE"/>
    <property type="match status" value="1"/>
</dbReference>
<dbReference type="InterPro" id="IPR015421">
    <property type="entry name" value="PyrdxlP-dep_Trfase_major"/>
</dbReference>
<evidence type="ECO:0000256" key="5">
    <source>
        <dbReference type="ARBA" id="ARBA00022917"/>
    </source>
</evidence>
<evidence type="ECO:0000256" key="4">
    <source>
        <dbReference type="ARBA" id="ARBA00022898"/>
    </source>
</evidence>
<proteinExistence type="inferred from homology"/>
<dbReference type="Pfam" id="PF12390">
    <property type="entry name" value="Se-cys_synth_N"/>
    <property type="match status" value="1"/>
</dbReference>
<evidence type="ECO:0000256" key="3">
    <source>
        <dbReference type="ARBA" id="ARBA00022679"/>
    </source>
</evidence>
<evidence type="ECO:0000256" key="1">
    <source>
        <dbReference type="ARBA" id="ARBA00001933"/>
    </source>
</evidence>
<dbReference type="RefSeq" id="WP_117537775.1">
    <property type="nucleotide sequence ID" value="NZ_JACOOY010000011.1"/>
</dbReference>
<dbReference type="PANTHER" id="PTHR32328">
    <property type="entry name" value="L-SERYL-TRNA(SEC) SELENIUM TRANSFERASE"/>
    <property type="match status" value="1"/>
</dbReference>
<keyword evidence="4 8" id="KW-0663">Pyridoxal phosphate</keyword>
<dbReference type="InterPro" id="IPR015424">
    <property type="entry name" value="PyrdxlP-dep_Trfase"/>
</dbReference>
<comment type="cofactor">
    <cofactor evidence="1 8">
        <name>pyridoxal 5'-phosphate</name>
        <dbReference type="ChEBI" id="CHEBI:597326"/>
    </cofactor>
</comment>
<evidence type="ECO:0000313" key="12">
    <source>
        <dbReference type="Proteomes" id="UP000647235"/>
    </source>
</evidence>
<keyword evidence="3 8" id="KW-0808">Transferase</keyword>
<name>A0ABR7EVU7_9FIRM</name>
<keyword evidence="9" id="KW-0175">Coiled coil</keyword>
<dbReference type="EC" id="2.9.1.1" evidence="8"/>
<evidence type="ECO:0000256" key="6">
    <source>
        <dbReference type="ARBA" id="ARBA00023266"/>
    </source>
</evidence>
<comment type="pathway">
    <text evidence="8">Aminoacyl-tRNA biosynthesis; selenocysteinyl-tRNA(Sec) biosynthesis; selenocysteinyl-tRNA(Sec) from L-seryl-tRNA(Sec) (bacterial route): step 1/1.</text>
</comment>
<dbReference type="Gene3D" id="3.90.1150.180">
    <property type="match status" value="1"/>
</dbReference>
<evidence type="ECO:0000256" key="8">
    <source>
        <dbReference type="HAMAP-Rule" id="MF_00423"/>
    </source>
</evidence>
<comment type="function">
    <text evidence="8">Converts seryl-tRNA(Sec) to selenocysteinyl-tRNA(Sec) required for selenoprotein biosynthesis.</text>
</comment>
<organism evidence="11 12">
    <name type="scientific">Dorea hominis</name>
    <dbReference type="NCBI Taxonomy" id="2763040"/>
    <lineage>
        <taxon>Bacteria</taxon>
        <taxon>Bacillati</taxon>
        <taxon>Bacillota</taxon>
        <taxon>Clostridia</taxon>
        <taxon>Lachnospirales</taxon>
        <taxon>Lachnospiraceae</taxon>
        <taxon>Dorea</taxon>
    </lineage>
</organism>
<evidence type="ECO:0000313" key="11">
    <source>
        <dbReference type="EMBL" id="MBC5665484.1"/>
    </source>
</evidence>
<accession>A0ABR7EVU7</accession>